<evidence type="ECO:0000256" key="1">
    <source>
        <dbReference type="ARBA" id="ARBA00022630"/>
    </source>
</evidence>
<dbReference type="SUPFAM" id="SSF51679">
    <property type="entry name" value="Bacterial luciferase-like"/>
    <property type="match status" value="1"/>
</dbReference>
<dbReference type="GO" id="GO:0046306">
    <property type="term" value="P:alkanesulfonate catabolic process"/>
    <property type="evidence" value="ECO:0007669"/>
    <property type="project" value="TreeGrafter"/>
</dbReference>
<sequence>MDIGLHLTNFALDTPSERIGSRLAEVVRTAEGSGFSLIAVGDHLWQSPWLGRVEQNVLEAYSTLSFIAAHTSRVQLTAVVSGVHYRHPAMLGKLVTTLDVLSGGRAWLGIGTGTSTGDVEGYGLPFPPLRDRYEMLEEALRICRAMWTGERGGSEPLSGKHFHVERPLNAPQAVRTTLWGGHRPHPPVLIGGDGARRTLPLVARYADVASLRPGPELASKIELLDRLCVEIGRDPREVRKSCVFAFDLGPGGGGVGQVLGQLKRMADMGIDLVIGRVAGVDDLTPLEVMGREVIPVAAEFGR</sequence>
<keyword evidence="4" id="KW-0503">Monooxygenase</keyword>
<keyword evidence="3 6" id="KW-0560">Oxidoreductase</keyword>
<dbReference type="InterPro" id="IPR036661">
    <property type="entry name" value="Luciferase-like_sf"/>
</dbReference>
<reference evidence="6 7" key="1">
    <citation type="submission" date="2017-07" db="EMBL/GenBank/DDBJ databases">
        <title>First draft Genome Sequence of Nocardia cerradoensis isolated from human infection.</title>
        <authorList>
            <person name="Carrasco G."/>
        </authorList>
    </citation>
    <scope>NUCLEOTIDE SEQUENCE [LARGE SCALE GENOMIC DNA]</scope>
    <source>
        <strain evidence="6 7">CNM20130759</strain>
    </source>
</reference>
<dbReference type="EC" id="1.1.98.-" evidence="6"/>
<evidence type="ECO:0000256" key="4">
    <source>
        <dbReference type="ARBA" id="ARBA00023033"/>
    </source>
</evidence>
<dbReference type="Gene3D" id="3.20.20.30">
    <property type="entry name" value="Luciferase-like domain"/>
    <property type="match status" value="1"/>
</dbReference>
<evidence type="ECO:0000256" key="3">
    <source>
        <dbReference type="ARBA" id="ARBA00023002"/>
    </source>
</evidence>
<gene>
    <name evidence="6" type="primary">fgd2_4</name>
    <name evidence="6" type="ORF">B7C42_03216</name>
</gene>
<evidence type="ECO:0000313" key="6">
    <source>
        <dbReference type="EMBL" id="OXR44427.1"/>
    </source>
</evidence>
<dbReference type="PANTHER" id="PTHR42847:SF4">
    <property type="entry name" value="ALKANESULFONATE MONOOXYGENASE-RELATED"/>
    <property type="match status" value="1"/>
</dbReference>
<dbReference type="Proteomes" id="UP000215506">
    <property type="component" value="Unassembled WGS sequence"/>
</dbReference>
<evidence type="ECO:0000259" key="5">
    <source>
        <dbReference type="Pfam" id="PF00296"/>
    </source>
</evidence>
<protein>
    <submittedName>
        <fullName evidence="6">F420-dependent hydroxymycolic acid dehydrogenase</fullName>
        <ecNumber evidence="6">1.1.98.-</ecNumber>
    </submittedName>
</protein>
<keyword evidence="2" id="KW-0288">FMN</keyword>
<dbReference type="PANTHER" id="PTHR42847">
    <property type="entry name" value="ALKANESULFONATE MONOOXYGENASE"/>
    <property type="match status" value="1"/>
</dbReference>
<evidence type="ECO:0000313" key="7">
    <source>
        <dbReference type="Proteomes" id="UP000215506"/>
    </source>
</evidence>
<dbReference type="InterPro" id="IPR011251">
    <property type="entry name" value="Luciferase-like_dom"/>
</dbReference>
<accession>A0A231H6P3</accession>
<dbReference type="RefSeq" id="WP_094025782.1">
    <property type="nucleotide sequence ID" value="NZ_NGAF01000006.1"/>
</dbReference>
<dbReference type="GO" id="GO:0008726">
    <property type="term" value="F:alkanesulfonate monooxygenase activity"/>
    <property type="evidence" value="ECO:0007669"/>
    <property type="project" value="TreeGrafter"/>
</dbReference>
<evidence type="ECO:0000256" key="2">
    <source>
        <dbReference type="ARBA" id="ARBA00022643"/>
    </source>
</evidence>
<dbReference type="EMBL" id="NGAF01000006">
    <property type="protein sequence ID" value="OXR44427.1"/>
    <property type="molecule type" value="Genomic_DNA"/>
</dbReference>
<comment type="caution">
    <text evidence="6">The sequence shown here is derived from an EMBL/GenBank/DDBJ whole genome shotgun (WGS) entry which is preliminary data.</text>
</comment>
<dbReference type="AlphaFoldDB" id="A0A231H6P3"/>
<feature type="domain" description="Luciferase-like" evidence="5">
    <location>
        <begin position="20"/>
        <end position="240"/>
    </location>
</feature>
<keyword evidence="1" id="KW-0285">Flavoprotein</keyword>
<keyword evidence="7" id="KW-1185">Reference proteome</keyword>
<dbReference type="Pfam" id="PF00296">
    <property type="entry name" value="Bac_luciferase"/>
    <property type="match status" value="1"/>
</dbReference>
<organism evidence="6 7">
    <name type="scientific">Nocardia cerradoensis</name>
    <dbReference type="NCBI Taxonomy" id="85688"/>
    <lineage>
        <taxon>Bacteria</taxon>
        <taxon>Bacillati</taxon>
        <taxon>Actinomycetota</taxon>
        <taxon>Actinomycetes</taxon>
        <taxon>Mycobacteriales</taxon>
        <taxon>Nocardiaceae</taxon>
        <taxon>Nocardia</taxon>
    </lineage>
</organism>
<name>A0A231H6P3_9NOCA</name>
<proteinExistence type="predicted"/>
<dbReference type="InterPro" id="IPR050172">
    <property type="entry name" value="SsuD_RutA_monooxygenase"/>
</dbReference>